<evidence type="ECO:0000256" key="4">
    <source>
        <dbReference type="ARBA" id="ARBA00022679"/>
    </source>
</evidence>
<dbReference type="GO" id="GO:0009244">
    <property type="term" value="P:lipopolysaccharide core region biosynthetic process"/>
    <property type="evidence" value="ECO:0007669"/>
    <property type="project" value="TreeGrafter"/>
</dbReference>
<feature type="transmembrane region" description="Helical" evidence="8">
    <location>
        <begin position="153"/>
        <end position="171"/>
    </location>
</feature>
<keyword evidence="6 8" id="KW-1133">Transmembrane helix</keyword>
<dbReference type="InterPro" id="IPR058130">
    <property type="entry name" value="PEA_transf_C"/>
</dbReference>
<evidence type="ECO:0000256" key="7">
    <source>
        <dbReference type="ARBA" id="ARBA00023136"/>
    </source>
</evidence>
<feature type="transmembrane region" description="Helical" evidence="8">
    <location>
        <begin position="112"/>
        <end position="133"/>
    </location>
</feature>
<dbReference type="KEGG" id="suls:Sdiek1_0125"/>
<keyword evidence="4 11" id="KW-0808">Transferase</keyword>
<dbReference type="EC" id="2.7.-.-" evidence="11"/>
<name>A0A1Y0HGX0_9BACT</name>
<evidence type="ECO:0000256" key="1">
    <source>
        <dbReference type="ARBA" id="ARBA00004429"/>
    </source>
</evidence>
<keyword evidence="7 8" id="KW-0472">Membrane</keyword>
<evidence type="ECO:0000256" key="3">
    <source>
        <dbReference type="ARBA" id="ARBA00022519"/>
    </source>
</evidence>
<dbReference type="InterPro" id="IPR000917">
    <property type="entry name" value="Sulfatase_N"/>
</dbReference>
<evidence type="ECO:0000259" key="9">
    <source>
        <dbReference type="Pfam" id="PF00884"/>
    </source>
</evidence>
<dbReference type="GO" id="GO:0016776">
    <property type="term" value="F:phosphotransferase activity, phosphate group as acceptor"/>
    <property type="evidence" value="ECO:0007669"/>
    <property type="project" value="TreeGrafter"/>
</dbReference>
<comment type="subcellular location">
    <subcellularLocation>
        <location evidence="1">Cell inner membrane</location>
        <topology evidence="1">Multi-pass membrane protein</topology>
    </subcellularLocation>
</comment>
<reference evidence="12" key="1">
    <citation type="submission" date="2017-05" db="EMBL/GenBank/DDBJ databases">
        <title>Dechlorination kinetics govern the competition between two new strains of the genus Sulfurospirillum.</title>
        <authorList>
            <person name="Buttet G.F."/>
            <person name="Murray A.M."/>
            <person name="Goris T."/>
            <person name="Burion M."/>
            <person name="Lin B."/>
            <person name="Rolle M."/>
            <person name="Maillard J."/>
        </authorList>
    </citation>
    <scope>NUCLEOTIDE SEQUENCE [LARGE SCALE GENOMIC DNA]</scope>
    <source>
        <strain evidence="12">SL2-1</strain>
    </source>
</reference>
<dbReference type="InterPro" id="IPR012549">
    <property type="entry name" value="EptA-like_N"/>
</dbReference>
<dbReference type="PANTHER" id="PTHR30443">
    <property type="entry name" value="INNER MEMBRANE PROTEIN"/>
    <property type="match status" value="1"/>
</dbReference>
<feature type="domain" description="Phosphoethanolamine transferase N-terminal" evidence="10">
    <location>
        <begin position="52"/>
        <end position="200"/>
    </location>
</feature>
<evidence type="ECO:0000256" key="5">
    <source>
        <dbReference type="ARBA" id="ARBA00022692"/>
    </source>
</evidence>
<evidence type="ECO:0000256" key="6">
    <source>
        <dbReference type="ARBA" id="ARBA00022989"/>
    </source>
</evidence>
<dbReference type="Pfam" id="PF00884">
    <property type="entry name" value="Sulfatase"/>
    <property type="match status" value="1"/>
</dbReference>
<dbReference type="EMBL" id="CP021416">
    <property type="protein sequence ID" value="ARU47308.1"/>
    <property type="molecule type" value="Genomic_DNA"/>
</dbReference>
<feature type="transmembrane region" description="Helical" evidence="8">
    <location>
        <begin position="71"/>
        <end position="92"/>
    </location>
</feature>
<dbReference type="Pfam" id="PF08019">
    <property type="entry name" value="EptA_B_N"/>
    <property type="match status" value="1"/>
</dbReference>
<dbReference type="Gene3D" id="3.40.720.10">
    <property type="entry name" value="Alkaline Phosphatase, subunit A"/>
    <property type="match status" value="1"/>
</dbReference>
<feature type="domain" description="Sulfatase N-terminal" evidence="9">
    <location>
        <begin position="227"/>
        <end position="512"/>
    </location>
</feature>
<dbReference type="RefSeq" id="WP_087437422.1">
    <property type="nucleotide sequence ID" value="NZ_CP021416.1"/>
</dbReference>
<evidence type="ECO:0000313" key="11">
    <source>
        <dbReference type="EMBL" id="ARU47308.1"/>
    </source>
</evidence>
<evidence type="ECO:0000313" key="12">
    <source>
        <dbReference type="Proteomes" id="UP000196005"/>
    </source>
</evidence>
<protein>
    <submittedName>
        <fullName evidence="11">Phosphatidylethanolamine transferase Mcr-1</fullName>
        <ecNumber evidence="11">2.7.-.-</ecNumber>
    </submittedName>
</protein>
<gene>
    <name evidence="11" type="ORF">Sdiek1_0125</name>
</gene>
<dbReference type="AlphaFoldDB" id="A0A1Y0HGX0"/>
<evidence type="ECO:0000259" key="10">
    <source>
        <dbReference type="Pfam" id="PF08019"/>
    </source>
</evidence>
<evidence type="ECO:0000256" key="8">
    <source>
        <dbReference type="SAM" id="Phobius"/>
    </source>
</evidence>
<keyword evidence="2" id="KW-1003">Cell membrane</keyword>
<dbReference type="Proteomes" id="UP000196005">
    <property type="component" value="Chromosome"/>
</dbReference>
<accession>A0A1Y0HGX0</accession>
<keyword evidence="3" id="KW-0997">Cell inner membrane</keyword>
<dbReference type="NCBIfam" id="NF028537">
    <property type="entry name" value="P_eth_NH2_trans"/>
    <property type="match status" value="1"/>
</dbReference>
<feature type="transmembrane region" description="Helical" evidence="8">
    <location>
        <begin position="43"/>
        <end position="64"/>
    </location>
</feature>
<dbReference type="SUPFAM" id="SSF53649">
    <property type="entry name" value="Alkaline phosphatase-like"/>
    <property type="match status" value="1"/>
</dbReference>
<keyword evidence="12" id="KW-1185">Reference proteome</keyword>
<evidence type="ECO:0000256" key="2">
    <source>
        <dbReference type="ARBA" id="ARBA00022475"/>
    </source>
</evidence>
<keyword evidence="5 8" id="KW-0812">Transmembrane</keyword>
<organism evidence="11 12">
    <name type="scientific">Sulfurospirillum diekertiae</name>
    <dbReference type="NCBI Taxonomy" id="1854492"/>
    <lineage>
        <taxon>Bacteria</taxon>
        <taxon>Pseudomonadati</taxon>
        <taxon>Campylobacterota</taxon>
        <taxon>Epsilonproteobacteria</taxon>
        <taxon>Campylobacterales</taxon>
        <taxon>Sulfurospirillaceae</taxon>
        <taxon>Sulfurospirillum</taxon>
    </lineage>
</organism>
<dbReference type="PANTHER" id="PTHR30443:SF0">
    <property type="entry name" value="PHOSPHOETHANOLAMINE TRANSFERASE EPTA"/>
    <property type="match status" value="1"/>
</dbReference>
<dbReference type="InterPro" id="IPR040423">
    <property type="entry name" value="PEA_transferase"/>
</dbReference>
<dbReference type="InterPro" id="IPR017850">
    <property type="entry name" value="Alkaline_phosphatase_core_sf"/>
</dbReference>
<sequence>MKFKMTRNQLIVVVALFLVFFDNISFFKHVTQVYDVSIANSGFLLSLGVVLVASITVLLSLFASRYTLKPLAIAFLLLASLTNYFMNTYNVILDDTMIQNAMETNANESLDLVNWNLLGYFFFLGIIPSFLIYRVPILHGSFKQEAWNKAKSIGIALVLIAVMLFAFNRFYTSFFRENKPLRYYTNPTYCLYSAGSYIYNSFYKKEATLKQIGLDATKEEGGTRKLTIVVVGEAARANRFSLNGYERQTNPLLQKEDIINFSNVYSCGTSTAISVPCMFSNLGRQNYSDKEAKSTENVIDVLKHSGVNVLWRDNNSDSKGVALRVEYHDYKISQNNTLCEDECRDEGMLVGLQKYVDAQKGDIVIVLHQMGNHGPAYYKRYPKAFEKFTPVCQTNQVEKCSAEEIGNAYDNAILYTDYFLSKTIAFLKQNDQNFQTSMIYMADHGESLGEKGLYLHGIPYFMAPEEQTHIGALMWFGSQSKERIDVVSLTQRSSQEYSHDNLFHTILGVMGVKTALYDRTKDILTYKHQ</sequence>
<dbReference type="GO" id="GO:0005886">
    <property type="term" value="C:plasma membrane"/>
    <property type="evidence" value="ECO:0007669"/>
    <property type="project" value="UniProtKB-SubCell"/>
</dbReference>
<dbReference type="CDD" id="cd16017">
    <property type="entry name" value="LptA"/>
    <property type="match status" value="1"/>
</dbReference>
<proteinExistence type="predicted"/>